<evidence type="ECO:0000256" key="9">
    <source>
        <dbReference type="ARBA" id="ARBA00022741"/>
    </source>
</evidence>
<evidence type="ECO:0000256" key="4">
    <source>
        <dbReference type="ARBA" id="ARBA00012838"/>
    </source>
</evidence>
<gene>
    <name evidence="17" type="primary">metG_43</name>
    <name evidence="17" type="ORF">SDC9_104296</name>
</gene>
<dbReference type="InterPro" id="IPR051270">
    <property type="entry name" value="Tyrosine-tRNA_ligase_regulator"/>
</dbReference>
<keyword evidence="10" id="KW-0067">ATP-binding</keyword>
<comment type="subunit">
    <text evidence="3">Homodimer.</text>
</comment>
<dbReference type="NCBIfam" id="TIGR00399">
    <property type="entry name" value="metG_C_term"/>
    <property type="match status" value="1"/>
</dbReference>
<dbReference type="PROSITE" id="PS50886">
    <property type="entry name" value="TRBD"/>
    <property type="match status" value="1"/>
</dbReference>
<dbReference type="InterPro" id="IPR012340">
    <property type="entry name" value="NA-bd_OB-fold"/>
</dbReference>
<dbReference type="GO" id="GO:0005737">
    <property type="term" value="C:cytoplasm"/>
    <property type="evidence" value="ECO:0007669"/>
    <property type="project" value="UniProtKB-SubCell"/>
</dbReference>
<keyword evidence="9" id="KW-0547">Nucleotide-binding</keyword>
<sequence length="144" mass="15804">MKKELEELEAAMKEAQASSVANQTKKEIEVVEETVSEISIDDFDKIKLKVGTVIASEKMKGSKKLLKNQIKIGNETRQILSGIAPDYTPEEMVGKKVIVLTNLPPRKMMGEMSYGMILVAEDENGNLSLASVDKLDFADGAELS</sequence>
<dbReference type="Gene3D" id="2.40.50.140">
    <property type="entry name" value="Nucleic acid-binding proteins"/>
    <property type="match status" value="1"/>
</dbReference>
<evidence type="ECO:0000256" key="13">
    <source>
        <dbReference type="ARBA" id="ARBA00023146"/>
    </source>
</evidence>
<evidence type="ECO:0000256" key="5">
    <source>
        <dbReference type="ARBA" id="ARBA00018753"/>
    </source>
</evidence>
<comment type="function">
    <text evidence="1">Is required not only for elongation of protein synthesis but also for the initiation of all mRNA translation through initiator tRNA(fMet) aminoacylation.</text>
</comment>
<evidence type="ECO:0000256" key="6">
    <source>
        <dbReference type="ARBA" id="ARBA00022490"/>
    </source>
</evidence>
<dbReference type="GO" id="GO:0000049">
    <property type="term" value="F:tRNA binding"/>
    <property type="evidence" value="ECO:0007669"/>
    <property type="project" value="UniProtKB-KW"/>
</dbReference>
<comment type="subcellular location">
    <subcellularLocation>
        <location evidence="2">Cytoplasm</location>
    </subcellularLocation>
</comment>
<dbReference type="PANTHER" id="PTHR11586">
    <property type="entry name" value="TRNA-AMINOACYLATION COFACTOR ARC1 FAMILY MEMBER"/>
    <property type="match status" value="1"/>
</dbReference>
<dbReference type="SUPFAM" id="SSF50249">
    <property type="entry name" value="Nucleic acid-binding proteins"/>
    <property type="match status" value="1"/>
</dbReference>
<evidence type="ECO:0000259" key="16">
    <source>
        <dbReference type="PROSITE" id="PS50886"/>
    </source>
</evidence>
<evidence type="ECO:0000256" key="7">
    <source>
        <dbReference type="ARBA" id="ARBA00022555"/>
    </source>
</evidence>
<keyword evidence="8 17" id="KW-0436">Ligase</keyword>
<evidence type="ECO:0000256" key="10">
    <source>
        <dbReference type="ARBA" id="ARBA00022840"/>
    </source>
</evidence>
<name>A0A645B6Y8_9ZZZZ</name>
<evidence type="ECO:0000256" key="11">
    <source>
        <dbReference type="ARBA" id="ARBA00022884"/>
    </source>
</evidence>
<dbReference type="AlphaFoldDB" id="A0A645B6Y8"/>
<keyword evidence="7" id="KW-0820">tRNA-binding</keyword>
<evidence type="ECO:0000256" key="2">
    <source>
        <dbReference type="ARBA" id="ARBA00004496"/>
    </source>
</evidence>
<dbReference type="GO" id="GO:0005524">
    <property type="term" value="F:ATP binding"/>
    <property type="evidence" value="ECO:0007669"/>
    <property type="project" value="UniProtKB-KW"/>
</dbReference>
<dbReference type="EMBL" id="VSSQ01016289">
    <property type="protein sequence ID" value="MPM57474.1"/>
    <property type="molecule type" value="Genomic_DNA"/>
</dbReference>
<evidence type="ECO:0000256" key="3">
    <source>
        <dbReference type="ARBA" id="ARBA00011738"/>
    </source>
</evidence>
<dbReference type="InterPro" id="IPR004495">
    <property type="entry name" value="Met-tRNA-synth_bsu_C"/>
</dbReference>
<dbReference type="GO" id="GO:0004825">
    <property type="term" value="F:methionine-tRNA ligase activity"/>
    <property type="evidence" value="ECO:0007669"/>
    <property type="project" value="UniProtKB-EC"/>
</dbReference>
<accession>A0A645B6Y8</accession>
<dbReference type="GO" id="GO:0006431">
    <property type="term" value="P:methionyl-tRNA aminoacylation"/>
    <property type="evidence" value="ECO:0007669"/>
    <property type="project" value="InterPro"/>
</dbReference>
<reference evidence="17" key="1">
    <citation type="submission" date="2019-08" db="EMBL/GenBank/DDBJ databases">
        <authorList>
            <person name="Kucharzyk K."/>
            <person name="Murdoch R.W."/>
            <person name="Higgins S."/>
            <person name="Loffler F."/>
        </authorList>
    </citation>
    <scope>NUCLEOTIDE SEQUENCE</scope>
</reference>
<evidence type="ECO:0000256" key="12">
    <source>
        <dbReference type="ARBA" id="ARBA00022917"/>
    </source>
</evidence>
<organism evidence="17">
    <name type="scientific">bioreactor metagenome</name>
    <dbReference type="NCBI Taxonomy" id="1076179"/>
    <lineage>
        <taxon>unclassified sequences</taxon>
        <taxon>metagenomes</taxon>
        <taxon>ecological metagenomes</taxon>
    </lineage>
</organism>
<evidence type="ECO:0000256" key="1">
    <source>
        <dbReference type="ARBA" id="ARBA00003314"/>
    </source>
</evidence>
<keyword evidence="11" id="KW-0694">RNA-binding</keyword>
<evidence type="ECO:0000256" key="15">
    <source>
        <dbReference type="ARBA" id="ARBA00047364"/>
    </source>
</evidence>
<comment type="caution">
    <text evidence="17">The sequence shown here is derived from an EMBL/GenBank/DDBJ whole genome shotgun (WGS) entry which is preliminary data.</text>
</comment>
<dbReference type="InterPro" id="IPR002547">
    <property type="entry name" value="tRNA-bd_dom"/>
</dbReference>
<dbReference type="FunFam" id="2.40.50.140:FF:000042">
    <property type="entry name" value="Methionine--tRNA ligase"/>
    <property type="match status" value="1"/>
</dbReference>
<comment type="catalytic activity">
    <reaction evidence="15">
        <text>tRNA(Met) + L-methionine + ATP = L-methionyl-tRNA(Met) + AMP + diphosphate</text>
        <dbReference type="Rhea" id="RHEA:13481"/>
        <dbReference type="Rhea" id="RHEA-COMP:9667"/>
        <dbReference type="Rhea" id="RHEA-COMP:9698"/>
        <dbReference type="ChEBI" id="CHEBI:30616"/>
        <dbReference type="ChEBI" id="CHEBI:33019"/>
        <dbReference type="ChEBI" id="CHEBI:57844"/>
        <dbReference type="ChEBI" id="CHEBI:78442"/>
        <dbReference type="ChEBI" id="CHEBI:78530"/>
        <dbReference type="ChEBI" id="CHEBI:456215"/>
        <dbReference type="EC" id="6.1.1.10"/>
    </reaction>
</comment>
<proteinExistence type="predicted"/>
<feature type="domain" description="TRNA-binding" evidence="16">
    <location>
        <begin position="42"/>
        <end position="144"/>
    </location>
</feature>
<dbReference type="CDD" id="cd02800">
    <property type="entry name" value="tRNA_bind_EcMetRS_like"/>
    <property type="match status" value="1"/>
</dbReference>
<evidence type="ECO:0000313" key="17">
    <source>
        <dbReference type="EMBL" id="MPM57474.1"/>
    </source>
</evidence>
<dbReference type="PANTHER" id="PTHR11586:SF37">
    <property type="entry name" value="TRNA-BINDING DOMAIN-CONTAINING PROTEIN"/>
    <property type="match status" value="1"/>
</dbReference>
<evidence type="ECO:0000256" key="14">
    <source>
        <dbReference type="ARBA" id="ARBA00030904"/>
    </source>
</evidence>
<keyword evidence="13" id="KW-0030">Aminoacyl-tRNA synthetase</keyword>
<dbReference type="EC" id="6.1.1.10" evidence="4"/>
<keyword evidence="12" id="KW-0648">Protein biosynthesis</keyword>
<evidence type="ECO:0000256" key="8">
    <source>
        <dbReference type="ARBA" id="ARBA00022598"/>
    </source>
</evidence>
<dbReference type="Pfam" id="PF01588">
    <property type="entry name" value="tRNA_bind"/>
    <property type="match status" value="1"/>
</dbReference>
<keyword evidence="6" id="KW-0963">Cytoplasm</keyword>
<protein>
    <recommendedName>
        <fullName evidence="5">Methionine--tRNA ligase</fullName>
        <ecNumber evidence="4">6.1.1.10</ecNumber>
    </recommendedName>
    <alternativeName>
        <fullName evidence="14">Methionyl-tRNA synthetase</fullName>
    </alternativeName>
</protein>